<dbReference type="Proteomes" id="UP000054538">
    <property type="component" value="Unassembled WGS sequence"/>
</dbReference>
<keyword evidence="1" id="KW-0812">Transmembrane</keyword>
<feature type="transmembrane region" description="Helical" evidence="1">
    <location>
        <begin position="92"/>
        <end position="115"/>
    </location>
</feature>
<protein>
    <recommendedName>
        <fullName evidence="2">DUF6534 domain-containing protein</fullName>
    </recommendedName>
</protein>
<keyword evidence="1" id="KW-1133">Transmembrane helix</keyword>
<dbReference type="STRING" id="930991.A0A0D0EAF0"/>
<evidence type="ECO:0000259" key="2">
    <source>
        <dbReference type="Pfam" id="PF20152"/>
    </source>
</evidence>
<accession>A0A0D0EAF0</accession>
<dbReference type="AlphaFoldDB" id="A0A0D0EAF0"/>
<dbReference type="EMBL" id="KN824837">
    <property type="protein sequence ID" value="KIL00285.1"/>
    <property type="molecule type" value="Genomic_DNA"/>
</dbReference>
<evidence type="ECO:0000256" key="1">
    <source>
        <dbReference type="SAM" id="Phobius"/>
    </source>
</evidence>
<dbReference type="InterPro" id="IPR045339">
    <property type="entry name" value="DUF6534"/>
</dbReference>
<feature type="transmembrane region" description="Helical" evidence="1">
    <location>
        <begin position="127"/>
        <end position="149"/>
    </location>
</feature>
<evidence type="ECO:0000313" key="4">
    <source>
        <dbReference type="Proteomes" id="UP000054538"/>
    </source>
</evidence>
<dbReference type="HOGENOM" id="CLU_046025_5_4_1"/>
<sequence length="341" mass="37230">MVNLDNTLGAFLIGVVISAILYGGVYALVPLHPTRNPSLSHLRSNLVLLPSLSLGPVVAAVLISDSCHQALITHSLYIYLVTDFGVPQDLGMLVWSLVVEVLFNGFTALMVQSFLAMRVYRLSNKSLLATGSVMILVIGNFVLVVVYVARALRFQTFVQLTSLETLSKSVNAVTVASDVLIAALLCLMLQKSRTGFRRSDTMINKLILFSVNTGLLTSVCAVASLVSISLWPDTFIYIGFYFCLGRLYCNSLLATLNARKGLRGDSHNDEMSLSLQGVQHKTTQSMVGTSQKRVPNNISIKIDTTQEYVRDEVGRVPATICTPLNAVVGTVLVVEWGREER</sequence>
<dbReference type="PANTHER" id="PTHR40465">
    <property type="entry name" value="CHROMOSOME 1, WHOLE GENOME SHOTGUN SEQUENCE"/>
    <property type="match status" value="1"/>
</dbReference>
<feature type="transmembrane region" description="Helical" evidence="1">
    <location>
        <begin position="6"/>
        <end position="29"/>
    </location>
</feature>
<keyword evidence="1" id="KW-0472">Membrane</keyword>
<feature type="transmembrane region" description="Helical" evidence="1">
    <location>
        <begin position="169"/>
        <end position="187"/>
    </location>
</feature>
<dbReference type="OrthoDB" id="3263055at2759"/>
<dbReference type="Pfam" id="PF20152">
    <property type="entry name" value="DUF6534"/>
    <property type="match status" value="1"/>
</dbReference>
<feature type="domain" description="DUF6534" evidence="2">
    <location>
        <begin position="175"/>
        <end position="260"/>
    </location>
</feature>
<reference evidence="4" key="2">
    <citation type="submission" date="2015-01" db="EMBL/GenBank/DDBJ databases">
        <title>Evolutionary Origins and Diversification of the Mycorrhizal Mutualists.</title>
        <authorList>
            <consortium name="DOE Joint Genome Institute"/>
            <consortium name="Mycorrhizal Genomics Consortium"/>
            <person name="Kohler A."/>
            <person name="Kuo A."/>
            <person name="Nagy L.G."/>
            <person name="Floudas D."/>
            <person name="Copeland A."/>
            <person name="Barry K.W."/>
            <person name="Cichocki N."/>
            <person name="Veneault-Fourrey C."/>
            <person name="LaButti K."/>
            <person name="Lindquist E.A."/>
            <person name="Lipzen A."/>
            <person name="Lundell T."/>
            <person name="Morin E."/>
            <person name="Murat C."/>
            <person name="Riley R."/>
            <person name="Ohm R."/>
            <person name="Sun H."/>
            <person name="Tunlid A."/>
            <person name="Henrissat B."/>
            <person name="Grigoriev I.V."/>
            <person name="Hibbett D.S."/>
            <person name="Martin F."/>
        </authorList>
    </citation>
    <scope>NUCLEOTIDE SEQUENCE [LARGE SCALE GENOMIC DNA]</scope>
    <source>
        <strain evidence="4">Ve08.2h10</strain>
    </source>
</reference>
<proteinExistence type="predicted"/>
<name>A0A0D0EAF0_9AGAM</name>
<feature type="transmembrane region" description="Helical" evidence="1">
    <location>
        <begin position="234"/>
        <end position="253"/>
    </location>
</feature>
<keyword evidence="4" id="KW-1185">Reference proteome</keyword>
<dbReference type="PANTHER" id="PTHR40465:SF1">
    <property type="entry name" value="DUF6534 DOMAIN-CONTAINING PROTEIN"/>
    <property type="match status" value="1"/>
</dbReference>
<dbReference type="InParanoid" id="A0A0D0EAF0"/>
<evidence type="ECO:0000313" key="3">
    <source>
        <dbReference type="EMBL" id="KIL00285.1"/>
    </source>
</evidence>
<organism evidence="3 4">
    <name type="scientific">Paxillus rubicundulus Ve08.2h10</name>
    <dbReference type="NCBI Taxonomy" id="930991"/>
    <lineage>
        <taxon>Eukaryota</taxon>
        <taxon>Fungi</taxon>
        <taxon>Dikarya</taxon>
        <taxon>Basidiomycota</taxon>
        <taxon>Agaricomycotina</taxon>
        <taxon>Agaricomycetes</taxon>
        <taxon>Agaricomycetidae</taxon>
        <taxon>Boletales</taxon>
        <taxon>Paxilineae</taxon>
        <taxon>Paxillaceae</taxon>
        <taxon>Paxillus</taxon>
    </lineage>
</organism>
<feature type="transmembrane region" description="Helical" evidence="1">
    <location>
        <begin position="207"/>
        <end position="228"/>
    </location>
</feature>
<reference evidence="3 4" key="1">
    <citation type="submission" date="2014-04" db="EMBL/GenBank/DDBJ databases">
        <authorList>
            <consortium name="DOE Joint Genome Institute"/>
            <person name="Kuo A."/>
            <person name="Kohler A."/>
            <person name="Jargeat P."/>
            <person name="Nagy L.G."/>
            <person name="Floudas D."/>
            <person name="Copeland A."/>
            <person name="Barry K.W."/>
            <person name="Cichocki N."/>
            <person name="Veneault-Fourrey C."/>
            <person name="LaButti K."/>
            <person name="Lindquist E.A."/>
            <person name="Lipzen A."/>
            <person name="Lundell T."/>
            <person name="Morin E."/>
            <person name="Murat C."/>
            <person name="Sun H."/>
            <person name="Tunlid A."/>
            <person name="Henrissat B."/>
            <person name="Grigoriev I.V."/>
            <person name="Hibbett D.S."/>
            <person name="Martin F."/>
            <person name="Nordberg H.P."/>
            <person name="Cantor M.N."/>
            <person name="Hua S.X."/>
        </authorList>
    </citation>
    <scope>NUCLEOTIDE SEQUENCE [LARGE SCALE GENOMIC DNA]</scope>
    <source>
        <strain evidence="3 4">Ve08.2h10</strain>
    </source>
</reference>
<gene>
    <name evidence="3" type="ORF">PAXRUDRAFT_8311</name>
</gene>